<gene>
    <name evidence="2" type="ORF">TAV2_LOCUS478</name>
</gene>
<keyword evidence="3" id="KW-1185">Reference proteome</keyword>
<evidence type="ECO:0000256" key="1">
    <source>
        <dbReference type="SAM" id="Phobius"/>
    </source>
</evidence>
<evidence type="ECO:0000313" key="3">
    <source>
        <dbReference type="Proteomes" id="UP000836841"/>
    </source>
</evidence>
<name>A0AAU9RBX7_THLAR</name>
<evidence type="ECO:0000313" key="2">
    <source>
        <dbReference type="EMBL" id="CAH2036437.1"/>
    </source>
</evidence>
<keyword evidence="1" id="KW-1133">Transmembrane helix</keyword>
<dbReference type="Gene3D" id="3.30.40.10">
    <property type="entry name" value="Zinc/RING finger domain, C3HC4 (zinc finger)"/>
    <property type="match status" value="1"/>
</dbReference>
<keyword evidence="1" id="KW-0472">Membrane</keyword>
<reference evidence="2 3" key="1">
    <citation type="submission" date="2022-03" db="EMBL/GenBank/DDBJ databases">
        <authorList>
            <person name="Nunn A."/>
            <person name="Chopra R."/>
            <person name="Nunn A."/>
            <person name="Contreras Garrido A."/>
        </authorList>
    </citation>
    <scope>NUCLEOTIDE SEQUENCE [LARGE SCALE GENOMIC DNA]</scope>
</reference>
<sequence>MVNDFGRVLLGCTHVFSQVPYITLLARKYILGLFNIRYYPADCKAIFTCEDMGKSLWKQLTDSHPWVQPVSIVLYTLYWIIIMVIFCRCLCNMNSPTGLPQQDIESGRQLPLPVETKVLMYFKDIKEEEEDEGFCKRCCPICLEAYEDDHEIRRLKKCRHILGLQATEAVQVVVLLFGQRDAQHLQQLPSGAGSQHTQAGQIGRLGPVGSEYPCQENFTDVPLGIEGTRAALLCDKGIRSSRERTMSFTKMDFPQ</sequence>
<feature type="transmembrane region" description="Helical" evidence="1">
    <location>
        <begin position="72"/>
        <end position="91"/>
    </location>
</feature>
<proteinExistence type="predicted"/>
<organism evidence="2 3">
    <name type="scientific">Thlaspi arvense</name>
    <name type="common">Field penny-cress</name>
    <dbReference type="NCBI Taxonomy" id="13288"/>
    <lineage>
        <taxon>Eukaryota</taxon>
        <taxon>Viridiplantae</taxon>
        <taxon>Streptophyta</taxon>
        <taxon>Embryophyta</taxon>
        <taxon>Tracheophyta</taxon>
        <taxon>Spermatophyta</taxon>
        <taxon>Magnoliopsida</taxon>
        <taxon>eudicotyledons</taxon>
        <taxon>Gunneridae</taxon>
        <taxon>Pentapetalae</taxon>
        <taxon>rosids</taxon>
        <taxon>malvids</taxon>
        <taxon>Brassicales</taxon>
        <taxon>Brassicaceae</taxon>
        <taxon>Thlaspideae</taxon>
        <taxon>Thlaspi</taxon>
    </lineage>
</organism>
<dbReference type="EMBL" id="OU466857">
    <property type="protein sequence ID" value="CAH2036437.1"/>
    <property type="molecule type" value="Genomic_DNA"/>
</dbReference>
<dbReference type="InterPro" id="IPR013083">
    <property type="entry name" value="Znf_RING/FYVE/PHD"/>
</dbReference>
<dbReference type="Proteomes" id="UP000836841">
    <property type="component" value="Chromosome 1"/>
</dbReference>
<keyword evidence="1" id="KW-0812">Transmembrane</keyword>
<accession>A0AAU9RBX7</accession>
<dbReference type="AlphaFoldDB" id="A0AAU9RBX7"/>
<dbReference type="SUPFAM" id="SSF57850">
    <property type="entry name" value="RING/U-box"/>
    <property type="match status" value="1"/>
</dbReference>
<protein>
    <submittedName>
        <fullName evidence="2">Uncharacterized protein</fullName>
    </submittedName>
</protein>